<dbReference type="AlphaFoldDB" id="A0A0D0VJ44"/>
<evidence type="ECO:0000313" key="1">
    <source>
        <dbReference type="EMBL" id="KIR47426.1"/>
    </source>
</evidence>
<name>A0A0D0VJ44_CRYGA</name>
<proteinExistence type="predicted"/>
<reference evidence="1" key="1">
    <citation type="submission" date="2015-01" db="EMBL/GenBank/DDBJ databases">
        <title>The Genome Sequence of Cryptococcus gattii CA1280.</title>
        <authorList>
            <consortium name="The Broad Institute Genomics Platform"/>
            <person name="Cuomo C."/>
            <person name="Litvintseva A."/>
            <person name="Chen Y."/>
            <person name="Heitman J."/>
            <person name="Sun S."/>
            <person name="Springer D."/>
            <person name="Dromer F."/>
            <person name="Young S."/>
            <person name="Zeng Q."/>
            <person name="Gargeya S."/>
            <person name="Abouelleil A."/>
            <person name="Alvarado L."/>
            <person name="Chapman S.B."/>
            <person name="Gainer-Dewar J."/>
            <person name="Goldberg J."/>
            <person name="Griggs A."/>
            <person name="Gujja S."/>
            <person name="Hansen M."/>
            <person name="Howarth C."/>
            <person name="Imamovic A."/>
            <person name="Larimer J."/>
            <person name="Murphy C."/>
            <person name="Naylor J."/>
            <person name="Pearson M."/>
            <person name="Priest M."/>
            <person name="Roberts A."/>
            <person name="Saif S."/>
            <person name="Shea T."/>
            <person name="Sykes S."/>
            <person name="Wortman J."/>
            <person name="Nusbaum C."/>
            <person name="Birren B."/>
        </authorList>
    </citation>
    <scope>NUCLEOTIDE SEQUENCE [LARGE SCALE GENOMIC DNA]</scope>
    <source>
        <strain evidence="1">CA1280</strain>
    </source>
</reference>
<accession>A0A0D0VJ44</accession>
<dbReference type="HOGENOM" id="CLU_2223166_0_0_1"/>
<organism evidence="1">
    <name type="scientific">Cryptococcus bacillisporus CA1280</name>
    <dbReference type="NCBI Taxonomy" id="1296109"/>
    <lineage>
        <taxon>Eukaryota</taxon>
        <taxon>Fungi</taxon>
        <taxon>Dikarya</taxon>
        <taxon>Basidiomycota</taxon>
        <taxon>Agaricomycotina</taxon>
        <taxon>Tremellomycetes</taxon>
        <taxon>Tremellales</taxon>
        <taxon>Cryptococcaceae</taxon>
        <taxon>Cryptococcus</taxon>
        <taxon>Cryptococcus gattii species complex</taxon>
    </lineage>
</organism>
<dbReference type="EMBL" id="KN847980">
    <property type="protein sequence ID" value="KIR47426.1"/>
    <property type="molecule type" value="Genomic_DNA"/>
</dbReference>
<sequence length="106" mass="11925">MSKVPNKPPKIEPSHIYLQVSHLPSQIPATALDNPPWQLKYVGQVGELEGEGIFEVVKSDGKPVKRDESLWIQGQKALVEKVKDAQGVKSVKILPEVKQRTKREEF</sequence>
<gene>
    <name evidence="1" type="ORF">I312_03188</name>
</gene>
<protein>
    <submittedName>
        <fullName evidence="1">Uncharacterized protein</fullName>
    </submittedName>
</protein>
<dbReference type="OrthoDB" id="2585179at2759"/>